<proteinExistence type="predicted"/>
<evidence type="ECO:0000313" key="1">
    <source>
        <dbReference type="EMBL" id="SEL06387.1"/>
    </source>
</evidence>
<protein>
    <recommendedName>
        <fullName evidence="3">Outer membrane protein beta-barrel domain-containing protein</fullName>
    </recommendedName>
</protein>
<evidence type="ECO:0008006" key="3">
    <source>
        <dbReference type="Google" id="ProtNLM"/>
    </source>
</evidence>
<name>A0A1H7M702_AQUAM</name>
<dbReference type="OrthoDB" id="9874425at2"/>
<dbReference type="Proteomes" id="UP000198521">
    <property type="component" value="Unassembled WGS sequence"/>
</dbReference>
<sequence length="232" mass="25950">MKRLIKLFVLLLCLSKYCYGQDIRTDKKPIAFTSGFSTIVSDESNELDIYAGVLLERKNGWGYGFDFTRSAYTSESAKGIPPITEIENFEGAELPSGIEKRFPYSGKRDNRLYSLSPNVFKSFALNKKRSLSIFIMGGPSIIYSEDYEYTAKYSPASSCEFGGFCFPDSSGPSLDYMRSKENKKIVFGGFSKISLRYTFTRVVGVELSAYGNLNGVKSVYGLQFGVVLGRLF</sequence>
<gene>
    <name evidence="1" type="ORF">SAMN04487910_1600</name>
</gene>
<reference evidence="1 2" key="1">
    <citation type="submission" date="2016-10" db="EMBL/GenBank/DDBJ databases">
        <authorList>
            <person name="de Groot N.N."/>
        </authorList>
    </citation>
    <scope>NUCLEOTIDE SEQUENCE [LARGE SCALE GENOMIC DNA]</scope>
    <source>
        <strain evidence="1 2">DSM 25232</strain>
    </source>
</reference>
<accession>A0A1H7M702</accession>
<evidence type="ECO:0000313" key="2">
    <source>
        <dbReference type="Proteomes" id="UP000198521"/>
    </source>
</evidence>
<keyword evidence="2" id="KW-1185">Reference proteome</keyword>
<dbReference type="AlphaFoldDB" id="A0A1H7M702"/>
<dbReference type="RefSeq" id="WP_091407325.1">
    <property type="nucleotide sequence ID" value="NZ_FOAB01000003.1"/>
</dbReference>
<dbReference type="EMBL" id="FOAB01000003">
    <property type="protein sequence ID" value="SEL06387.1"/>
    <property type="molecule type" value="Genomic_DNA"/>
</dbReference>
<organism evidence="1 2">
    <name type="scientific">Aquimarina amphilecti</name>
    <dbReference type="NCBI Taxonomy" id="1038014"/>
    <lineage>
        <taxon>Bacteria</taxon>
        <taxon>Pseudomonadati</taxon>
        <taxon>Bacteroidota</taxon>
        <taxon>Flavobacteriia</taxon>
        <taxon>Flavobacteriales</taxon>
        <taxon>Flavobacteriaceae</taxon>
        <taxon>Aquimarina</taxon>
    </lineage>
</organism>